<dbReference type="Proteomes" id="UP000199088">
    <property type="component" value="Unassembled WGS sequence"/>
</dbReference>
<protein>
    <submittedName>
        <fullName evidence="8">RNA polymerase sigma-70 factor, sigma-E family</fullName>
    </submittedName>
</protein>
<feature type="domain" description="RNA polymerase sigma-70 region 2" evidence="6">
    <location>
        <begin position="13"/>
        <end position="66"/>
    </location>
</feature>
<evidence type="ECO:0000259" key="6">
    <source>
        <dbReference type="Pfam" id="PF04542"/>
    </source>
</evidence>
<dbReference type="STRING" id="1052260.SAMN05660199_00787"/>
<dbReference type="EMBL" id="FNIR01000002">
    <property type="protein sequence ID" value="SDN83236.1"/>
    <property type="molecule type" value="Genomic_DNA"/>
</dbReference>
<dbReference type="Pfam" id="PF04542">
    <property type="entry name" value="Sigma70_r2"/>
    <property type="match status" value="1"/>
</dbReference>
<dbReference type="InterPro" id="IPR013325">
    <property type="entry name" value="RNA_pol_sigma_r2"/>
</dbReference>
<dbReference type="InterPro" id="IPR007627">
    <property type="entry name" value="RNA_pol_sigma70_r2"/>
</dbReference>
<dbReference type="InterPro" id="IPR039425">
    <property type="entry name" value="RNA_pol_sigma-70-like"/>
</dbReference>
<dbReference type="InterPro" id="IPR014284">
    <property type="entry name" value="RNA_pol_sigma-70_dom"/>
</dbReference>
<proteinExistence type="inferred from homology"/>
<name>A0A1H0ELQ1_9ACTN</name>
<dbReference type="Pfam" id="PF08281">
    <property type="entry name" value="Sigma70_r4_2"/>
    <property type="match status" value="1"/>
</dbReference>
<keyword evidence="9" id="KW-1185">Reference proteome</keyword>
<dbReference type="OrthoDB" id="3678480at2"/>
<dbReference type="InterPro" id="IPR013324">
    <property type="entry name" value="RNA_pol_sigma_r3/r4-like"/>
</dbReference>
<sequence>MGDELDAEFDAFVRRRYGGLLRTAHLLTGDRALAEDLLQTALLETYRRWDRLADREDPVGYVRRVLVTTQTGWARRFSSREQVLAFPPDSWREDAGPADRLDLWVALRQLPPRMRAVLVLRFYEDLSEAATAEVLRCSVGTVKSQTSRGLARLRTRLPADDLLEDKR</sequence>
<feature type="domain" description="RNA polymerase sigma factor 70 region 4 type 2" evidence="7">
    <location>
        <begin position="101"/>
        <end position="153"/>
    </location>
</feature>
<dbReference type="AlphaFoldDB" id="A0A1H0ELQ1"/>
<reference evidence="9" key="1">
    <citation type="submission" date="2016-10" db="EMBL/GenBank/DDBJ databases">
        <authorList>
            <person name="Varghese N."/>
            <person name="Submissions S."/>
        </authorList>
    </citation>
    <scope>NUCLEOTIDE SEQUENCE [LARGE SCALE GENOMIC DNA]</scope>
    <source>
        <strain evidence="9">DSM 45843</strain>
    </source>
</reference>
<evidence type="ECO:0000256" key="1">
    <source>
        <dbReference type="ARBA" id="ARBA00010641"/>
    </source>
</evidence>
<dbReference type="SUPFAM" id="SSF88659">
    <property type="entry name" value="Sigma3 and sigma4 domains of RNA polymerase sigma factors"/>
    <property type="match status" value="1"/>
</dbReference>
<evidence type="ECO:0000256" key="2">
    <source>
        <dbReference type="ARBA" id="ARBA00023015"/>
    </source>
</evidence>
<keyword evidence="3" id="KW-0731">Sigma factor</keyword>
<gene>
    <name evidence="8" type="ORF">SAMN05660199_00787</name>
</gene>
<dbReference type="NCBIfam" id="TIGR02937">
    <property type="entry name" value="sigma70-ECF"/>
    <property type="match status" value="1"/>
</dbReference>
<dbReference type="CDD" id="cd06171">
    <property type="entry name" value="Sigma70_r4"/>
    <property type="match status" value="1"/>
</dbReference>
<evidence type="ECO:0000256" key="4">
    <source>
        <dbReference type="ARBA" id="ARBA00023125"/>
    </source>
</evidence>
<organism evidence="8 9">
    <name type="scientific">Klenkia soli</name>
    <dbReference type="NCBI Taxonomy" id="1052260"/>
    <lineage>
        <taxon>Bacteria</taxon>
        <taxon>Bacillati</taxon>
        <taxon>Actinomycetota</taxon>
        <taxon>Actinomycetes</taxon>
        <taxon>Geodermatophilales</taxon>
        <taxon>Geodermatophilaceae</taxon>
        <taxon>Klenkia</taxon>
    </lineage>
</organism>
<evidence type="ECO:0000256" key="5">
    <source>
        <dbReference type="ARBA" id="ARBA00023163"/>
    </source>
</evidence>
<dbReference type="InterPro" id="IPR036388">
    <property type="entry name" value="WH-like_DNA-bd_sf"/>
</dbReference>
<comment type="similarity">
    <text evidence="1">Belongs to the sigma-70 factor family. ECF subfamily.</text>
</comment>
<dbReference type="PANTHER" id="PTHR43133:SF50">
    <property type="entry name" value="ECF RNA POLYMERASE SIGMA FACTOR SIGM"/>
    <property type="match status" value="1"/>
</dbReference>
<evidence type="ECO:0000313" key="9">
    <source>
        <dbReference type="Proteomes" id="UP000199088"/>
    </source>
</evidence>
<keyword evidence="2" id="KW-0805">Transcription regulation</keyword>
<dbReference type="RefSeq" id="WP_091240060.1">
    <property type="nucleotide sequence ID" value="NZ_FNIR01000002.1"/>
</dbReference>
<dbReference type="InterPro" id="IPR014325">
    <property type="entry name" value="RNA_pol_sigma-E_actinobac"/>
</dbReference>
<evidence type="ECO:0000313" key="8">
    <source>
        <dbReference type="EMBL" id="SDN83236.1"/>
    </source>
</evidence>
<dbReference type="SUPFAM" id="SSF88946">
    <property type="entry name" value="Sigma2 domain of RNA polymerase sigma factors"/>
    <property type="match status" value="1"/>
</dbReference>
<keyword evidence="5" id="KW-0804">Transcription</keyword>
<dbReference type="GO" id="GO:0016987">
    <property type="term" value="F:sigma factor activity"/>
    <property type="evidence" value="ECO:0007669"/>
    <property type="project" value="UniProtKB-KW"/>
</dbReference>
<accession>A0A1H0ELQ1</accession>
<dbReference type="PANTHER" id="PTHR43133">
    <property type="entry name" value="RNA POLYMERASE ECF-TYPE SIGMA FACTO"/>
    <property type="match status" value="1"/>
</dbReference>
<evidence type="ECO:0000259" key="7">
    <source>
        <dbReference type="Pfam" id="PF08281"/>
    </source>
</evidence>
<evidence type="ECO:0000256" key="3">
    <source>
        <dbReference type="ARBA" id="ARBA00023082"/>
    </source>
</evidence>
<dbReference type="Gene3D" id="1.10.10.10">
    <property type="entry name" value="Winged helix-like DNA-binding domain superfamily/Winged helix DNA-binding domain"/>
    <property type="match status" value="1"/>
</dbReference>
<dbReference type="GO" id="GO:0003677">
    <property type="term" value="F:DNA binding"/>
    <property type="evidence" value="ECO:0007669"/>
    <property type="project" value="UniProtKB-KW"/>
</dbReference>
<keyword evidence="4" id="KW-0238">DNA-binding</keyword>
<dbReference type="Gene3D" id="1.10.1740.10">
    <property type="match status" value="1"/>
</dbReference>
<dbReference type="InterPro" id="IPR013249">
    <property type="entry name" value="RNA_pol_sigma70_r4_t2"/>
</dbReference>
<dbReference type="NCBIfam" id="TIGR02983">
    <property type="entry name" value="SigE-fam_strep"/>
    <property type="match status" value="1"/>
</dbReference>
<dbReference type="GO" id="GO:0006352">
    <property type="term" value="P:DNA-templated transcription initiation"/>
    <property type="evidence" value="ECO:0007669"/>
    <property type="project" value="InterPro"/>
</dbReference>